<protein>
    <recommendedName>
        <fullName evidence="22">P-loop containing nucleoside triphosphate hydrolase protein</fullName>
    </recommendedName>
</protein>
<evidence type="ECO:0000256" key="7">
    <source>
        <dbReference type="ARBA" id="ARBA00022801"/>
    </source>
</evidence>
<dbReference type="GO" id="GO:0046872">
    <property type="term" value="F:metal ion binding"/>
    <property type="evidence" value="ECO:0007669"/>
    <property type="project" value="UniProtKB-KW"/>
</dbReference>
<name>A0A6A6XYR1_9PLEO</name>
<dbReference type="InterPro" id="IPR038248">
    <property type="entry name" value="Dicer_dimer_sf"/>
</dbReference>
<feature type="domain" description="Helicase C-terminal" evidence="18">
    <location>
        <begin position="362"/>
        <end position="540"/>
    </location>
</feature>
<evidence type="ECO:0000256" key="11">
    <source>
        <dbReference type="ARBA" id="ARBA00022884"/>
    </source>
</evidence>
<dbReference type="GO" id="GO:0003723">
    <property type="term" value="F:RNA binding"/>
    <property type="evidence" value="ECO:0007669"/>
    <property type="project" value="UniProtKB-UniRule"/>
</dbReference>
<evidence type="ECO:0008006" key="22">
    <source>
        <dbReference type="Google" id="ProtNLM"/>
    </source>
</evidence>
<dbReference type="SUPFAM" id="SSF52540">
    <property type="entry name" value="P-loop containing nucleoside triphosphate hydrolases"/>
    <property type="match status" value="1"/>
</dbReference>
<dbReference type="InterPro" id="IPR014001">
    <property type="entry name" value="Helicase_ATP-bd"/>
</dbReference>
<reference evidence="20" key="1">
    <citation type="journal article" date="2020" name="Stud. Mycol.">
        <title>101 Dothideomycetes genomes: a test case for predicting lifestyles and emergence of pathogens.</title>
        <authorList>
            <person name="Haridas S."/>
            <person name="Albert R."/>
            <person name="Binder M."/>
            <person name="Bloem J."/>
            <person name="Labutti K."/>
            <person name="Salamov A."/>
            <person name="Andreopoulos B."/>
            <person name="Baker S."/>
            <person name="Barry K."/>
            <person name="Bills G."/>
            <person name="Bluhm B."/>
            <person name="Cannon C."/>
            <person name="Castanera R."/>
            <person name="Culley D."/>
            <person name="Daum C."/>
            <person name="Ezra D."/>
            <person name="Gonzalez J."/>
            <person name="Henrissat B."/>
            <person name="Kuo A."/>
            <person name="Liang C."/>
            <person name="Lipzen A."/>
            <person name="Lutzoni F."/>
            <person name="Magnuson J."/>
            <person name="Mondo S."/>
            <person name="Nolan M."/>
            <person name="Ohm R."/>
            <person name="Pangilinan J."/>
            <person name="Park H.-J."/>
            <person name="Ramirez L."/>
            <person name="Alfaro M."/>
            <person name="Sun H."/>
            <person name="Tritt A."/>
            <person name="Yoshinaga Y."/>
            <person name="Zwiers L.-H."/>
            <person name="Turgeon B."/>
            <person name="Goodwin S."/>
            <person name="Spatafora J."/>
            <person name="Crous P."/>
            <person name="Grigoriev I."/>
        </authorList>
    </citation>
    <scope>NUCLEOTIDE SEQUENCE</scope>
    <source>
        <strain evidence="20">CBS 109.77</strain>
    </source>
</reference>
<evidence type="ECO:0000256" key="1">
    <source>
        <dbReference type="ARBA" id="ARBA00001936"/>
    </source>
</evidence>
<feature type="domain" description="RNase III" evidence="16">
    <location>
        <begin position="1097"/>
        <end position="1273"/>
    </location>
</feature>
<dbReference type="EMBL" id="MU001743">
    <property type="protein sequence ID" value="KAF2800747.1"/>
    <property type="molecule type" value="Genomic_DNA"/>
</dbReference>
<evidence type="ECO:0000256" key="9">
    <source>
        <dbReference type="ARBA" id="ARBA00022840"/>
    </source>
</evidence>
<accession>A0A6A6XYR1</accession>
<evidence type="ECO:0000259" key="17">
    <source>
        <dbReference type="PROSITE" id="PS51192"/>
    </source>
</evidence>
<dbReference type="GO" id="GO:0051607">
    <property type="term" value="P:defense response to virus"/>
    <property type="evidence" value="ECO:0007669"/>
    <property type="project" value="UniProtKB-KW"/>
</dbReference>
<dbReference type="CDD" id="cd18034">
    <property type="entry name" value="DEXHc_dicer"/>
    <property type="match status" value="1"/>
</dbReference>
<dbReference type="PROSITE" id="PS51327">
    <property type="entry name" value="DICER_DSRBF"/>
    <property type="match status" value="1"/>
</dbReference>
<keyword evidence="7" id="KW-0378">Hydrolase</keyword>
<evidence type="ECO:0000256" key="13">
    <source>
        <dbReference type="ARBA" id="ARBA00023211"/>
    </source>
</evidence>
<evidence type="ECO:0000256" key="4">
    <source>
        <dbReference type="ARBA" id="ARBA00022723"/>
    </source>
</evidence>
<keyword evidence="21" id="KW-1185">Reference proteome</keyword>
<dbReference type="SUPFAM" id="SSF69065">
    <property type="entry name" value="RNase III domain-like"/>
    <property type="match status" value="2"/>
</dbReference>
<comment type="cofactor">
    <cofactor evidence="2">
        <name>Mg(2+)</name>
        <dbReference type="ChEBI" id="CHEBI:18420"/>
    </cofactor>
</comment>
<evidence type="ECO:0000256" key="8">
    <source>
        <dbReference type="ARBA" id="ARBA00022806"/>
    </source>
</evidence>
<dbReference type="SMART" id="SM00487">
    <property type="entry name" value="DEXDc"/>
    <property type="match status" value="1"/>
</dbReference>
<feature type="domain" description="Dicer dsRNA-binding fold" evidence="19">
    <location>
        <begin position="555"/>
        <end position="649"/>
    </location>
</feature>
<keyword evidence="9" id="KW-0067">ATP-binding</keyword>
<dbReference type="GO" id="GO:0030422">
    <property type="term" value="P:siRNA processing"/>
    <property type="evidence" value="ECO:0007669"/>
    <property type="project" value="TreeGrafter"/>
</dbReference>
<evidence type="ECO:0000313" key="21">
    <source>
        <dbReference type="Proteomes" id="UP000799757"/>
    </source>
</evidence>
<proteinExistence type="inferred from homology"/>
<dbReference type="Pfam" id="PF03368">
    <property type="entry name" value="Dicer_dimer"/>
    <property type="match status" value="1"/>
</dbReference>
<keyword evidence="11 15" id="KW-0694">RNA-binding</keyword>
<evidence type="ECO:0000256" key="5">
    <source>
        <dbReference type="ARBA" id="ARBA00022737"/>
    </source>
</evidence>
<dbReference type="CDD" id="cd18802">
    <property type="entry name" value="SF2_C_dicer"/>
    <property type="match status" value="1"/>
</dbReference>
<feature type="domain" description="Helicase ATP-binding" evidence="17">
    <location>
        <begin position="38"/>
        <end position="218"/>
    </location>
</feature>
<evidence type="ECO:0000256" key="12">
    <source>
        <dbReference type="ARBA" id="ARBA00023118"/>
    </source>
</evidence>
<dbReference type="FunFam" id="1.10.1520.10:FF:000032">
    <property type="entry name" value="Dicer-like protein 2"/>
    <property type="match status" value="1"/>
</dbReference>
<dbReference type="InterPro" id="IPR001650">
    <property type="entry name" value="Helicase_C-like"/>
</dbReference>
<dbReference type="InterPro" id="IPR011545">
    <property type="entry name" value="DEAD/DEAH_box_helicase_dom"/>
</dbReference>
<dbReference type="PANTHER" id="PTHR14950">
    <property type="entry name" value="DICER-RELATED"/>
    <property type="match status" value="1"/>
</dbReference>
<evidence type="ECO:0000256" key="14">
    <source>
        <dbReference type="ARBA" id="ARBA00025403"/>
    </source>
</evidence>
<dbReference type="Proteomes" id="UP000799757">
    <property type="component" value="Unassembled WGS sequence"/>
</dbReference>
<keyword evidence="3" id="KW-0930">Antiviral protein</keyword>
<dbReference type="OrthoDB" id="416741at2759"/>
<dbReference type="FunFam" id="3.40.50.300:FF:001669">
    <property type="entry name" value="Dicer-like protein 1"/>
    <property type="match status" value="1"/>
</dbReference>
<dbReference type="Pfam" id="PF00270">
    <property type="entry name" value="DEAD"/>
    <property type="match status" value="1"/>
</dbReference>
<comment type="function">
    <text evidence="14">Dicer-like endonuclease involved in cleaving double-stranded RNA in the RNA interference (RNAi) pathway. Produces 21 to 25 bp dsRNAs (siRNAs) which target the selective destruction of homologous RNAs leading to sequence-specific suppression of gene expression, called post-transcriptional gene silencing (PTGS). Part of a broad host defense response against viral infection and transposons.</text>
</comment>
<dbReference type="InterPro" id="IPR027417">
    <property type="entry name" value="P-loop_NTPase"/>
</dbReference>
<dbReference type="InterPro" id="IPR000999">
    <property type="entry name" value="RNase_III_dom"/>
</dbReference>
<dbReference type="PANTHER" id="PTHR14950:SF37">
    <property type="entry name" value="ENDORIBONUCLEASE DICER"/>
    <property type="match status" value="1"/>
</dbReference>
<evidence type="ECO:0000259" key="16">
    <source>
        <dbReference type="PROSITE" id="PS50142"/>
    </source>
</evidence>
<gene>
    <name evidence="20" type="ORF">K505DRAFT_292221</name>
</gene>
<dbReference type="SMART" id="SM00490">
    <property type="entry name" value="HELICc"/>
    <property type="match status" value="1"/>
</dbReference>
<dbReference type="InterPro" id="IPR036389">
    <property type="entry name" value="RNase_III_sf"/>
</dbReference>
<dbReference type="PROSITE" id="PS50142">
    <property type="entry name" value="RNASE_3_2"/>
    <property type="match status" value="2"/>
</dbReference>
<dbReference type="InterPro" id="IPR005034">
    <property type="entry name" value="Dicer_dimerisation"/>
</dbReference>
<dbReference type="GO" id="GO:0005737">
    <property type="term" value="C:cytoplasm"/>
    <property type="evidence" value="ECO:0007669"/>
    <property type="project" value="TreeGrafter"/>
</dbReference>
<comment type="cofactor">
    <cofactor evidence="1">
        <name>Mn(2+)</name>
        <dbReference type="ChEBI" id="CHEBI:29035"/>
    </cofactor>
</comment>
<dbReference type="Gene3D" id="3.30.160.380">
    <property type="entry name" value="Dicer dimerisation domain"/>
    <property type="match status" value="1"/>
</dbReference>
<keyword evidence="13" id="KW-0464">Manganese</keyword>
<dbReference type="Pfam" id="PF00636">
    <property type="entry name" value="Ribonuclease_3"/>
    <property type="match status" value="2"/>
</dbReference>
<evidence type="ECO:0000313" key="20">
    <source>
        <dbReference type="EMBL" id="KAF2800747.1"/>
    </source>
</evidence>
<keyword evidence="6" id="KW-0547">Nucleotide-binding</keyword>
<keyword evidence="8" id="KW-0347">Helicase</keyword>
<feature type="domain" description="RNase III" evidence="16">
    <location>
        <begin position="917"/>
        <end position="1057"/>
    </location>
</feature>
<keyword evidence="10" id="KW-0460">Magnesium</keyword>
<evidence type="ECO:0000259" key="18">
    <source>
        <dbReference type="PROSITE" id="PS51194"/>
    </source>
</evidence>
<dbReference type="CDD" id="cd00593">
    <property type="entry name" value="RIBOc"/>
    <property type="match status" value="2"/>
</dbReference>
<dbReference type="PROSITE" id="PS00517">
    <property type="entry name" value="RNASE_3_1"/>
    <property type="match status" value="1"/>
</dbReference>
<evidence type="ECO:0000256" key="2">
    <source>
        <dbReference type="ARBA" id="ARBA00001946"/>
    </source>
</evidence>
<organism evidence="20 21">
    <name type="scientific">Melanomma pulvis-pyrius CBS 109.77</name>
    <dbReference type="NCBI Taxonomy" id="1314802"/>
    <lineage>
        <taxon>Eukaryota</taxon>
        <taxon>Fungi</taxon>
        <taxon>Dikarya</taxon>
        <taxon>Ascomycota</taxon>
        <taxon>Pezizomycotina</taxon>
        <taxon>Dothideomycetes</taxon>
        <taxon>Pleosporomycetidae</taxon>
        <taxon>Pleosporales</taxon>
        <taxon>Melanommataceae</taxon>
        <taxon>Melanomma</taxon>
    </lineage>
</organism>
<dbReference type="GO" id="GO:0005524">
    <property type="term" value="F:ATP binding"/>
    <property type="evidence" value="ECO:0007669"/>
    <property type="project" value="UniProtKB-KW"/>
</dbReference>
<keyword evidence="5" id="KW-0677">Repeat</keyword>
<evidence type="ECO:0000256" key="10">
    <source>
        <dbReference type="ARBA" id="ARBA00022842"/>
    </source>
</evidence>
<evidence type="ECO:0000259" key="19">
    <source>
        <dbReference type="PROSITE" id="PS51327"/>
    </source>
</evidence>
<dbReference type="Gene3D" id="1.10.1520.10">
    <property type="entry name" value="Ribonuclease III domain"/>
    <property type="match status" value="2"/>
</dbReference>
<dbReference type="PROSITE" id="PS51192">
    <property type="entry name" value="HELICASE_ATP_BIND_1"/>
    <property type="match status" value="1"/>
</dbReference>
<evidence type="ECO:0000256" key="15">
    <source>
        <dbReference type="PROSITE-ProRule" id="PRU00657"/>
    </source>
</evidence>
<keyword evidence="4" id="KW-0479">Metal-binding</keyword>
<evidence type="ECO:0000256" key="6">
    <source>
        <dbReference type="ARBA" id="ARBA00022741"/>
    </source>
</evidence>
<dbReference type="Pfam" id="PF00271">
    <property type="entry name" value="Helicase_C"/>
    <property type="match status" value="1"/>
</dbReference>
<dbReference type="GO" id="GO:0050688">
    <property type="term" value="P:regulation of defense response to virus"/>
    <property type="evidence" value="ECO:0007669"/>
    <property type="project" value="UniProtKB-KW"/>
</dbReference>
<dbReference type="PROSITE" id="PS51194">
    <property type="entry name" value="HELICASE_CTER"/>
    <property type="match status" value="1"/>
</dbReference>
<dbReference type="GO" id="GO:0004386">
    <property type="term" value="F:helicase activity"/>
    <property type="evidence" value="ECO:0007669"/>
    <property type="project" value="UniProtKB-KW"/>
</dbReference>
<sequence length="1410" mass="158960">MESIKDTLEIDEPLEDGLTVTAGFKGETFRLRTYQAEMVEKSLDANIIVAMDTGSGKTHIALARTAAELESCHPNQLVWFLAPTVILCEQQFTVFQTALPAYGIKLLCGKDGVEHWTDQTVWDSVLENTRIVLSTHAVLLDALTHAFVKMDKLALIIFDEAHHCTQNHPANQIMANFYKPLLSKGNGIARPRILGLSASPVMRANANRNGLEQIEKNMNAVAKTPKIHRSELIRFVSKPEFFNIPYPIMGTVAHPLLEALVAAYNNYEESTSRNAYCAEQLKKFSTKAKAIFEELGPSATEWYIHQCIGRYKEMIRSSDRQLFGRSNGEREHLLRIIGSLPLSRGDCPSMSLDQLSPKVQTLIDVLVVEAGAELTGLVFVEQRVWVAALSEILSIHPKTRDLFRIGTFVGTSQSSKRKMLMADLVEVQNQRETLDDFRTGKKNIILTTSVLEEGIDVSSCHLVVCFDRPRTLKSFIQRRGRARKHESRYFILQPKSDPTVASPQRWESLEEEMKLAYLDDLRDATQAEEREMTEEDRKMFYRVPSTGALLTLDNALPHLNHFCSLLGSGIYVDSRPQFSFTTDKSGLIAAEVMLPISVDATMRKAHSSIRWITERMAKKDAAFQAYKGLHIAGLVNDNLLPDRQDEKDIMQEFQIPNHTPSLVEVSPPFDPWIIVAKYQQQNPHTYHRALLKIQTTGEGPFYMVLLMPFPIPEMPPFILHWNEKTQYSVECSWLTGAAYAEEVLITLRAITRKLLHSVHRRMEEERYDFLSLFVPSDPQTPLWDHNKLHNFDTNTNGYQPATVLIEQEHRSVSDWGFVSLRGDIRKYMLKGISRSDVESPMGKTEYQLQTIRAPKRRDFLHRISESNHKNSAYTRSELLNATDCHVDNLPAPYSIFALFVPSILWKYEVFMVADTLRTTLIEPVLFEVSHLPLLVQALTSSEASPEANYQRLEFFGDCILKFIASVHLMAANPTWPESFLTGKKSKIVSNGFLARATMKAGLDKFVITKRFTGSKWAPRYVGDVLLQPASEEKTERSSKLLADIIESLIGASYVKGGFSDAFLCVKTLLTLEKWTPIPEANTILFNAAPCDFTPTNLLTLETLVGYTFSKKMLLLEAITHASYAGPNVHCSYERLEFLGDAVLDFIISKRLFEHTPELSHQTMHTIRTAMANAGFLTFRMFETTLEERTKNTSSLKTETVYRALWQFLRHSSPQLLGPRDLAIKQHNEARGQILEALHQDRRFPWHLLSLTDAPKFLSDIVESVIGAIYVDSHGSIAACEVFVKRLGIIDALQRILRDGVDCLHPKERLGHLAVEKKVDYVKVTEEKEEEKGGNQSGNASAKKHYRCQVRVGGVDIGGPVEGLKKLNSETIAAWKACGIIEGSVDVEMSSEEEWHDADEGGGVALDGGIC</sequence>
<dbReference type="Gene3D" id="3.40.50.300">
    <property type="entry name" value="P-loop containing nucleotide triphosphate hydrolases"/>
    <property type="match status" value="2"/>
</dbReference>
<dbReference type="GO" id="GO:0005634">
    <property type="term" value="C:nucleus"/>
    <property type="evidence" value="ECO:0007669"/>
    <property type="project" value="TreeGrafter"/>
</dbReference>
<keyword evidence="12" id="KW-0051">Antiviral defense</keyword>
<evidence type="ECO:0000256" key="3">
    <source>
        <dbReference type="ARBA" id="ARBA00022721"/>
    </source>
</evidence>
<comment type="similarity">
    <text evidence="15">Belongs to the helicase family. Dicer subfamily.</text>
</comment>
<dbReference type="SMART" id="SM00535">
    <property type="entry name" value="RIBOc"/>
    <property type="match status" value="2"/>
</dbReference>
<dbReference type="GO" id="GO:0004525">
    <property type="term" value="F:ribonuclease III activity"/>
    <property type="evidence" value="ECO:0007669"/>
    <property type="project" value="InterPro"/>
</dbReference>